<dbReference type="GeneID" id="66115412"/>
<dbReference type="PROSITE" id="PS00533">
    <property type="entry name" value="PORPHOBILINOGEN_DEAM"/>
    <property type="match status" value="1"/>
</dbReference>
<evidence type="ECO:0000256" key="5">
    <source>
        <dbReference type="ARBA" id="ARBA00016519"/>
    </source>
</evidence>
<dbReference type="PANTHER" id="PTHR11557:SF0">
    <property type="entry name" value="PORPHOBILINOGEN DEAMINASE"/>
    <property type="match status" value="1"/>
</dbReference>
<dbReference type="RefSeq" id="XP_043047869.1">
    <property type="nucleotide sequence ID" value="XM_043192814.1"/>
</dbReference>
<dbReference type="SUPFAM" id="SSF53850">
    <property type="entry name" value="Periplasmic binding protein-like II"/>
    <property type="match status" value="1"/>
</dbReference>
<evidence type="ECO:0000256" key="8">
    <source>
        <dbReference type="ARBA" id="ARBA00023244"/>
    </source>
</evidence>
<dbReference type="InterPro" id="IPR000860">
    <property type="entry name" value="HemC"/>
</dbReference>
<keyword evidence="7" id="KW-0350">Heme biosynthesis</keyword>
<dbReference type="FunFam" id="3.40.190.10:FF:000005">
    <property type="entry name" value="Porphobilinogen deaminase"/>
    <property type="match status" value="1"/>
</dbReference>
<dbReference type="GO" id="GO:0005737">
    <property type="term" value="C:cytoplasm"/>
    <property type="evidence" value="ECO:0007669"/>
    <property type="project" value="TreeGrafter"/>
</dbReference>
<reference evidence="13" key="1">
    <citation type="submission" date="2021-03" db="EMBL/GenBank/DDBJ databases">
        <authorList>
            <person name="Palmer J.M."/>
        </authorList>
    </citation>
    <scope>NUCLEOTIDE SEQUENCE</scope>
    <source>
        <strain evidence="13">ARV_011</strain>
    </source>
</reference>
<evidence type="ECO:0000256" key="1">
    <source>
        <dbReference type="ARBA" id="ARBA00001916"/>
    </source>
</evidence>
<dbReference type="CDD" id="cd13645">
    <property type="entry name" value="PBP2_HuPBGD_like"/>
    <property type="match status" value="1"/>
</dbReference>
<dbReference type="GO" id="GO:0004418">
    <property type="term" value="F:hydroxymethylbilane synthase activity"/>
    <property type="evidence" value="ECO:0007669"/>
    <property type="project" value="UniProtKB-EC"/>
</dbReference>
<dbReference type="InterPro" id="IPR022419">
    <property type="entry name" value="Porphobilin_deaminase_cofac_BS"/>
</dbReference>
<organism evidence="13 14">
    <name type="scientific">Scheffersomyces spartinae</name>
    <dbReference type="NCBI Taxonomy" id="45513"/>
    <lineage>
        <taxon>Eukaryota</taxon>
        <taxon>Fungi</taxon>
        <taxon>Dikarya</taxon>
        <taxon>Ascomycota</taxon>
        <taxon>Saccharomycotina</taxon>
        <taxon>Pichiomycetes</taxon>
        <taxon>Debaryomycetaceae</taxon>
        <taxon>Scheffersomyces</taxon>
    </lineage>
</organism>
<dbReference type="InterPro" id="IPR022417">
    <property type="entry name" value="Porphobilin_deaminase_N"/>
</dbReference>
<dbReference type="NCBIfam" id="TIGR00212">
    <property type="entry name" value="hemC"/>
    <property type="match status" value="1"/>
</dbReference>
<dbReference type="PIRSF" id="PIRSF001438">
    <property type="entry name" value="4pyrrol_synth_OHMeBilane_synth"/>
    <property type="match status" value="1"/>
</dbReference>
<feature type="domain" description="Porphobilinogen deaminase C-terminal" evidence="12">
    <location>
        <begin position="248"/>
        <end position="322"/>
    </location>
</feature>
<dbReference type="AlphaFoldDB" id="A0A9P7V6S4"/>
<gene>
    <name evidence="13" type="primary">HEM3</name>
    <name evidence="13" type="ORF">KQ657_002038</name>
</gene>
<comment type="cofactor">
    <cofactor evidence="1">
        <name>dipyrromethane</name>
        <dbReference type="ChEBI" id="CHEBI:60342"/>
    </cofactor>
</comment>
<dbReference type="Gene3D" id="3.30.160.40">
    <property type="entry name" value="Porphobilinogen deaminase, C-terminal domain"/>
    <property type="match status" value="1"/>
</dbReference>
<evidence type="ECO:0000313" key="13">
    <source>
        <dbReference type="EMBL" id="KAG7192319.1"/>
    </source>
</evidence>
<evidence type="ECO:0000256" key="7">
    <source>
        <dbReference type="ARBA" id="ARBA00023133"/>
    </source>
</evidence>
<keyword evidence="6" id="KW-0808">Transferase</keyword>
<dbReference type="EMBL" id="JAHMUF010000019">
    <property type="protein sequence ID" value="KAG7192319.1"/>
    <property type="molecule type" value="Genomic_DNA"/>
</dbReference>
<evidence type="ECO:0000256" key="9">
    <source>
        <dbReference type="ARBA" id="ARBA00030685"/>
    </source>
</evidence>
<feature type="domain" description="Porphobilinogen deaminase N-terminal" evidence="11">
    <location>
        <begin position="17"/>
        <end position="235"/>
    </location>
</feature>
<dbReference type="PRINTS" id="PR00151">
    <property type="entry name" value="PORPHBDMNASE"/>
</dbReference>
<sequence>MNTEMTREYTLGHSNIVHIGGRKSRLAVVQSEHVKAAIEKALPEMQCDILALSTLGDKIQNKPLYSFGGKALWTKELEILLQPHDFPEYPQLDLIVHSLKDMPTNLPEEFELGCITEREDPRDALVMAKGSPYRTLADLPVGATVGTSSVRRSAQLIKNYPHLKFESVRGNLNTRLAKLDDPESVFSCLILAAAGLIRIGLGGRITSLLDCPEMYYAVGQGALGVEIKRGDTRIKQIMRQIEHLPTTYCCLAERALMRYLEGGCSVPIGVKSDYNEQTKMLSLKGIIVSPDGQQWIEDVVEGVIITEKSDAEKVGIQLGDLLIAKGAKEILQAIDFERINRPPISAIPTPTPSRAEFRPFELHQLQTVEQ</sequence>
<name>A0A9P7V6S4_9ASCO</name>
<keyword evidence="14" id="KW-1185">Reference proteome</keyword>
<comment type="similarity">
    <text evidence="3">Belongs to the HMBS family.</text>
</comment>
<comment type="caution">
    <text evidence="13">The sequence shown here is derived from an EMBL/GenBank/DDBJ whole genome shotgun (WGS) entry which is preliminary data.</text>
</comment>
<dbReference type="SUPFAM" id="SSF54782">
    <property type="entry name" value="Porphobilinogen deaminase (hydroxymethylbilane synthase), C-terminal domain"/>
    <property type="match status" value="1"/>
</dbReference>
<dbReference type="PANTHER" id="PTHR11557">
    <property type="entry name" value="PORPHOBILINOGEN DEAMINASE"/>
    <property type="match status" value="1"/>
</dbReference>
<dbReference type="InterPro" id="IPR036803">
    <property type="entry name" value="Porphobilinogen_deaminase_C_sf"/>
</dbReference>
<accession>A0A9P7V6S4</accession>
<dbReference type="Pfam" id="PF01379">
    <property type="entry name" value="Porphobil_deam"/>
    <property type="match status" value="1"/>
</dbReference>
<proteinExistence type="inferred from homology"/>
<dbReference type="Pfam" id="PF03900">
    <property type="entry name" value="Porphobil_deamC"/>
    <property type="match status" value="1"/>
</dbReference>
<keyword evidence="8" id="KW-0627">Porphyrin biosynthesis</keyword>
<evidence type="ECO:0000256" key="3">
    <source>
        <dbReference type="ARBA" id="ARBA00005638"/>
    </source>
</evidence>
<evidence type="ECO:0000256" key="6">
    <source>
        <dbReference type="ARBA" id="ARBA00022679"/>
    </source>
</evidence>
<dbReference type="OrthoDB" id="564646at2759"/>
<dbReference type="FunFam" id="3.30.160.40:FF:000002">
    <property type="entry name" value="Porphobilinogen deaminase"/>
    <property type="match status" value="1"/>
</dbReference>
<evidence type="ECO:0000259" key="12">
    <source>
        <dbReference type="Pfam" id="PF03900"/>
    </source>
</evidence>
<dbReference type="InterPro" id="IPR022418">
    <property type="entry name" value="Porphobilinogen_deaminase_C"/>
</dbReference>
<dbReference type="Proteomes" id="UP000790833">
    <property type="component" value="Unassembled WGS sequence"/>
</dbReference>
<evidence type="ECO:0000259" key="11">
    <source>
        <dbReference type="Pfam" id="PF01379"/>
    </source>
</evidence>
<dbReference type="GO" id="GO:0006783">
    <property type="term" value="P:heme biosynthetic process"/>
    <property type="evidence" value="ECO:0007669"/>
    <property type="project" value="UniProtKB-KW"/>
</dbReference>
<evidence type="ECO:0000313" key="14">
    <source>
        <dbReference type="Proteomes" id="UP000790833"/>
    </source>
</evidence>
<comment type="pathway">
    <text evidence="2">Porphyrin-containing compound metabolism; protoporphyrin-IX biosynthesis; coproporphyrinogen-III from 5-aminolevulinate: step 2/4.</text>
</comment>
<evidence type="ECO:0000256" key="4">
    <source>
        <dbReference type="ARBA" id="ARBA00012655"/>
    </source>
</evidence>
<dbReference type="Gene3D" id="3.40.190.10">
    <property type="entry name" value="Periplasmic binding protein-like II"/>
    <property type="match status" value="2"/>
</dbReference>
<dbReference type="EC" id="2.5.1.61" evidence="4"/>
<protein>
    <recommendedName>
        <fullName evidence="5">Porphobilinogen deaminase</fullName>
        <ecNumber evidence="4">2.5.1.61</ecNumber>
    </recommendedName>
    <alternativeName>
        <fullName evidence="10">Hydroxymethylbilane synthase</fullName>
    </alternativeName>
    <alternativeName>
        <fullName evidence="9">Pre-uroporphyrinogen synthase</fullName>
    </alternativeName>
</protein>
<evidence type="ECO:0000256" key="2">
    <source>
        <dbReference type="ARBA" id="ARBA00004735"/>
    </source>
</evidence>
<evidence type="ECO:0000256" key="10">
    <source>
        <dbReference type="ARBA" id="ARBA00033064"/>
    </source>
</evidence>